<evidence type="ECO:0000313" key="1">
    <source>
        <dbReference type="EMBL" id="KZV95588.1"/>
    </source>
</evidence>
<evidence type="ECO:0000313" key="2">
    <source>
        <dbReference type="Proteomes" id="UP000077266"/>
    </source>
</evidence>
<gene>
    <name evidence="1" type="ORF">EXIGLDRAFT_467018</name>
</gene>
<protein>
    <submittedName>
        <fullName evidence="1">Uncharacterized protein</fullName>
    </submittedName>
</protein>
<sequence length="163" mass="17468">MPLSVSPPRRGLSATASLYNMRNIPMSAPAHKTVFGGSHHHSASVSGAGVGWRGTRDVEFRMDVFAAADSEHGVTDEEQERMMPPPPFFYPRAVSGQSLAQDAGGGALYPSPKTPMYSQSNRSSMVDVSDAMSTMSATKKSKFRTAMTKSIPRAVSCFACVFS</sequence>
<dbReference type="EMBL" id="KV425954">
    <property type="protein sequence ID" value="KZV95588.1"/>
    <property type="molecule type" value="Genomic_DNA"/>
</dbReference>
<dbReference type="AlphaFoldDB" id="A0A165JZY0"/>
<name>A0A165JZY0_EXIGL</name>
<keyword evidence="2" id="KW-1185">Reference proteome</keyword>
<organism evidence="1 2">
    <name type="scientific">Exidia glandulosa HHB12029</name>
    <dbReference type="NCBI Taxonomy" id="1314781"/>
    <lineage>
        <taxon>Eukaryota</taxon>
        <taxon>Fungi</taxon>
        <taxon>Dikarya</taxon>
        <taxon>Basidiomycota</taxon>
        <taxon>Agaricomycotina</taxon>
        <taxon>Agaricomycetes</taxon>
        <taxon>Auriculariales</taxon>
        <taxon>Exidiaceae</taxon>
        <taxon>Exidia</taxon>
    </lineage>
</organism>
<dbReference type="Proteomes" id="UP000077266">
    <property type="component" value="Unassembled WGS sequence"/>
</dbReference>
<proteinExistence type="predicted"/>
<accession>A0A165JZY0</accession>
<dbReference type="InParanoid" id="A0A165JZY0"/>
<reference evidence="1 2" key="1">
    <citation type="journal article" date="2016" name="Mol. Biol. Evol.">
        <title>Comparative Genomics of Early-Diverging Mushroom-Forming Fungi Provides Insights into the Origins of Lignocellulose Decay Capabilities.</title>
        <authorList>
            <person name="Nagy L.G."/>
            <person name="Riley R."/>
            <person name="Tritt A."/>
            <person name="Adam C."/>
            <person name="Daum C."/>
            <person name="Floudas D."/>
            <person name="Sun H."/>
            <person name="Yadav J.S."/>
            <person name="Pangilinan J."/>
            <person name="Larsson K.H."/>
            <person name="Matsuura K."/>
            <person name="Barry K."/>
            <person name="Labutti K."/>
            <person name="Kuo R."/>
            <person name="Ohm R.A."/>
            <person name="Bhattacharya S.S."/>
            <person name="Shirouzu T."/>
            <person name="Yoshinaga Y."/>
            <person name="Martin F.M."/>
            <person name="Grigoriev I.V."/>
            <person name="Hibbett D.S."/>
        </authorList>
    </citation>
    <scope>NUCLEOTIDE SEQUENCE [LARGE SCALE GENOMIC DNA]</scope>
    <source>
        <strain evidence="1 2">HHB12029</strain>
    </source>
</reference>